<organism evidence="11">
    <name type="scientific">Rheinheimera sp. BAL341</name>
    <dbReference type="NCBI Taxonomy" id="1708203"/>
    <lineage>
        <taxon>Bacteria</taxon>
        <taxon>Pseudomonadati</taxon>
        <taxon>Pseudomonadota</taxon>
        <taxon>Gammaproteobacteria</taxon>
        <taxon>Chromatiales</taxon>
        <taxon>Chromatiaceae</taxon>
        <taxon>Rheinheimera</taxon>
    </lineage>
</organism>
<proteinExistence type="inferred from homology"/>
<keyword evidence="2 10" id="KW-0963">Cytoplasm</keyword>
<dbReference type="EC" id="2.3.1.274" evidence="8 10"/>
<dbReference type="NCBIfam" id="TIGR00182">
    <property type="entry name" value="plsX"/>
    <property type="match status" value="1"/>
</dbReference>
<comment type="catalytic activity">
    <reaction evidence="1 10">
        <text>a fatty acyl-[ACP] + phosphate = an acyl phosphate + holo-[ACP]</text>
        <dbReference type="Rhea" id="RHEA:42292"/>
        <dbReference type="Rhea" id="RHEA-COMP:9685"/>
        <dbReference type="Rhea" id="RHEA-COMP:14125"/>
        <dbReference type="ChEBI" id="CHEBI:43474"/>
        <dbReference type="ChEBI" id="CHEBI:59918"/>
        <dbReference type="ChEBI" id="CHEBI:64479"/>
        <dbReference type="ChEBI" id="CHEBI:138651"/>
        <dbReference type="EC" id="2.3.1.274"/>
    </reaction>
</comment>
<dbReference type="GO" id="GO:0008654">
    <property type="term" value="P:phospholipid biosynthetic process"/>
    <property type="evidence" value="ECO:0007669"/>
    <property type="project" value="UniProtKB-KW"/>
</dbReference>
<sequence length="346" mass="37371">MYQVQPLKLTLALDMMGGDHGPHSTIPAALAAICEFPELQLVLCGDEAILTEQLKLHGVFPHPQLSVRHSSQVVSMAEKPSVALRSKRDSSMRVALDLVDKGQVQACVSAGNTGALIAMAHFVLKMLNGVDRPALVSALPAIEGNPVYMLDLGATVNCDADTLFQFAVMGAVMAEEVIGISQPKVALLNMGEEEIKGSDQIKRASMLLSDCNDINYIGYIEGNDIFTGKADVIVCDGFVGNVALKTCEGVAKLILRRFETSIKDKVAAQLFGWLIKPFIKNLYQGVNPDHYNGASLIGLRGIVVKSHGNATKDAFLSAIRQAVREVERQVPAKIKDRLEHVLIDKA</sequence>
<gene>
    <name evidence="10" type="primary">plsX</name>
    <name evidence="11" type="ORF">BAL341_316</name>
</gene>
<evidence type="ECO:0000313" key="11">
    <source>
        <dbReference type="EMBL" id="VHO01374.1"/>
    </source>
</evidence>
<evidence type="ECO:0000256" key="8">
    <source>
        <dbReference type="ARBA" id="ARBA00024069"/>
    </source>
</evidence>
<dbReference type="GO" id="GO:0006633">
    <property type="term" value="P:fatty acid biosynthetic process"/>
    <property type="evidence" value="ECO:0007669"/>
    <property type="project" value="UniProtKB-UniRule"/>
</dbReference>
<dbReference type="PANTHER" id="PTHR30100">
    <property type="entry name" value="FATTY ACID/PHOSPHOLIPID SYNTHESIS PROTEIN PLSX"/>
    <property type="match status" value="1"/>
</dbReference>
<dbReference type="SUPFAM" id="SSF53659">
    <property type="entry name" value="Isocitrate/Isopropylmalate dehydrogenase-like"/>
    <property type="match status" value="1"/>
</dbReference>
<keyword evidence="11" id="KW-0012">Acyltransferase</keyword>
<keyword evidence="4 10" id="KW-0808">Transferase</keyword>
<dbReference type="PANTHER" id="PTHR30100:SF1">
    <property type="entry name" value="PHOSPHATE ACYLTRANSFERASE"/>
    <property type="match status" value="1"/>
</dbReference>
<evidence type="ECO:0000256" key="9">
    <source>
        <dbReference type="ARBA" id="ARBA00046608"/>
    </source>
</evidence>
<name>A0A486XGS0_9GAMM</name>
<keyword evidence="6 10" id="KW-0594">Phospholipid biosynthesis</keyword>
<dbReference type="InterPro" id="IPR012281">
    <property type="entry name" value="Phospholipid_synth_PlsX-like"/>
</dbReference>
<dbReference type="HAMAP" id="MF_00019">
    <property type="entry name" value="PlsX"/>
    <property type="match status" value="1"/>
</dbReference>
<comment type="function">
    <text evidence="10">Catalyzes the reversible formation of acyl-phosphate (acyl-PO(4)) from acyl-[acyl-carrier-protein] (acyl-ACP). This enzyme utilizes acyl-ACP as fatty acyl donor, but not acyl-CoA.</text>
</comment>
<dbReference type="Pfam" id="PF02504">
    <property type="entry name" value="FA_synthesis"/>
    <property type="match status" value="1"/>
</dbReference>
<dbReference type="InterPro" id="IPR003664">
    <property type="entry name" value="FA_synthesis"/>
</dbReference>
<dbReference type="AlphaFoldDB" id="A0A486XGS0"/>
<evidence type="ECO:0000256" key="7">
    <source>
        <dbReference type="ARBA" id="ARBA00023264"/>
    </source>
</evidence>
<protein>
    <recommendedName>
        <fullName evidence="8 10">Phosphate acyltransferase</fullName>
        <ecNumber evidence="8 10">2.3.1.274</ecNumber>
    </recommendedName>
    <alternativeName>
        <fullName evidence="10">Acyl-ACP phosphotransacylase</fullName>
    </alternativeName>
    <alternativeName>
        <fullName evidence="10">Acyl-[acyl-carrier-protein]--phosphate acyltransferase</fullName>
    </alternativeName>
    <alternativeName>
        <fullName evidence="10">Phosphate-acyl-ACP acyltransferase</fullName>
    </alternativeName>
</protein>
<comment type="subcellular location">
    <subcellularLocation>
        <location evidence="10">Cytoplasm</location>
    </subcellularLocation>
    <text evidence="10">Associated with the membrane possibly through PlsY.</text>
</comment>
<keyword evidence="3 10" id="KW-0444">Lipid biosynthesis</keyword>
<evidence type="ECO:0000256" key="4">
    <source>
        <dbReference type="ARBA" id="ARBA00022679"/>
    </source>
</evidence>
<dbReference type="Gene3D" id="3.40.718.10">
    <property type="entry name" value="Isopropylmalate Dehydrogenase"/>
    <property type="match status" value="1"/>
</dbReference>
<keyword evidence="7 10" id="KW-1208">Phospholipid metabolism</keyword>
<evidence type="ECO:0000256" key="6">
    <source>
        <dbReference type="ARBA" id="ARBA00023209"/>
    </source>
</evidence>
<keyword evidence="5 10" id="KW-0443">Lipid metabolism</keyword>
<dbReference type="PIRSF" id="PIRSF002465">
    <property type="entry name" value="Phsphlp_syn_PlsX"/>
    <property type="match status" value="1"/>
</dbReference>
<accession>A0A486XGS0</accession>
<comment type="similarity">
    <text evidence="10">Belongs to the PlsX family.</text>
</comment>
<dbReference type="GO" id="GO:0005737">
    <property type="term" value="C:cytoplasm"/>
    <property type="evidence" value="ECO:0007669"/>
    <property type="project" value="UniProtKB-SubCell"/>
</dbReference>
<dbReference type="UniPathway" id="UPA00085"/>
<comment type="subunit">
    <text evidence="9 10">Homodimer. Probably interacts with PlsY.</text>
</comment>
<dbReference type="GO" id="GO:0043811">
    <property type="term" value="F:phosphate:acyl-[acyl carrier protein] acyltransferase activity"/>
    <property type="evidence" value="ECO:0007669"/>
    <property type="project" value="UniProtKB-UniRule"/>
</dbReference>
<evidence type="ECO:0000256" key="10">
    <source>
        <dbReference type="HAMAP-Rule" id="MF_00019"/>
    </source>
</evidence>
<evidence type="ECO:0000256" key="5">
    <source>
        <dbReference type="ARBA" id="ARBA00023098"/>
    </source>
</evidence>
<evidence type="ECO:0000256" key="3">
    <source>
        <dbReference type="ARBA" id="ARBA00022516"/>
    </source>
</evidence>
<comment type="pathway">
    <text evidence="10">Lipid metabolism; phospholipid metabolism.</text>
</comment>
<evidence type="ECO:0000256" key="1">
    <source>
        <dbReference type="ARBA" id="ARBA00001232"/>
    </source>
</evidence>
<evidence type="ECO:0000256" key="2">
    <source>
        <dbReference type="ARBA" id="ARBA00022490"/>
    </source>
</evidence>
<dbReference type="EMBL" id="CAAJGR010000048">
    <property type="protein sequence ID" value="VHO01374.1"/>
    <property type="molecule type" value="Genomic_DNA"/>
</dbReference>
<reference evidence="11" key="1">
    <citation type="submission" date="2019-04" db="EMBL/GenBank/DDBJ databases">
        <authorList>
            <person name="Brambilla D."/>
        </authorList>
    </citation>
    <scope>NUCLEOTIDE SEQUENCE</scope>
    <source>
        <strain evidence="11">BAL1</strain>
    </source>
</reference>